<feature type="signal peptide" evidence="1">
    <location>
        <begin position="1"/>
        <end position="23"/>
    </location>
</feature>
<accession>A0ABR9NPV3</accession>
<evidence type="ECO:0000313" key="3">
    <source>
        <dbReference type="Proteomes" id="UP000619170"/>
    </source>
</evidence>
<organism evidence="2 3">
    <name type="scientific">Acinetobacter oleivorans</name>
    <dbReference type="NCBI Taxonomy" id="1148157"/>
    <lineage>
        <taxon>Bacteria</taxon>
        <taxon>Pseudomonadati</taxon>
        <taxon>Pseudomonadota</taxon>
        <taxon>Gammaproteobacteria</taxon>
        <taxon>Moraxellales</taxon>
        <taxon>Moraxellaceae</taxon>
        <taxon>Acinetobacter</taxon>
    </lineage>
</organism>
<dbReference type="RefSeq" id="WP_192835282.1">
    <property type="nucleotide sequence ID" value="NZ_JADAZL010000023.1"/>
</dbReference>
<keyword evidence="1" id="KW-0732">Signal</keyword>
<proteinExistence type="predicted"/>
<keyword evidence="3" id="KW-1185">Reference proteome</keyword>
<comment type="caution">
    <text evidence="2">The sequence shown here is derived from an EMBL/GenBank/DDBJ whole genome shotgun (WGS) entry which is preliminary data.</text>
</comment>
<evidence type="ECO:0000256" key="1">
    <source>
        <dbReference type="SAM" id="SignalP"/>
    </source>
</evidence>
<name>A0ABR9NPV3_9GAMM</name>
<protein>
    <submittedName>
        <fullName evidence="2">Uncharacterized protein</fullName>
    </submittedName>
</protein>
<reference evidence="3" key="2">
    <citation type="submission" date="2023-07" db="EMBL/GenBank/DDBJ databases">
        <title>Acinetobacter oleivorans assembled AC1583.</title>
        <authorList>
            <person name="Yeo C.C."/>
        </authorList>
    </citation>
    <scope>NUCLEOTIDE SEQUENCE [LARGE SCALE GENOMIC DNA]</scope>
    <source>
        <strain evidence="3">AC1583</strain>
    </source>
</reference>
<dbReference type="Proteomes" id="UP000619170">
    <property type="component" value="Unassembled WGS sequence"/>
</dbReference>
<sequence length="320" mass="37713">MSTKFKLFLLAFPISILSLNAHSRGFDIYPNPYFTDASLETTFVNKLRNTSIKDMNKMIEGECRQYRDYVNLSIQNWDLAKFKHKSLNEAESYSNQLISQIPYQQSQQYTFPFGIRTYAESEQILKNAVLHRTEPLKKQQLVDDMYYTCIQMNSQKYFIILTSDRYLTKDQSIFLPKNELLKNFDSSNSILRLDYVPSDKDKLTPPNVGKKINFSEKDLLVANSLIDNDIEVNFSIDKVRWIDYKKASRDMQSSFEKFMKEGGRNKNFALIASLVKYKSLETNNFRDIEVRDQNAFRNIFNNDKSKQDEKFKNLLKNFNY</sequence>
<reference evidence="2 3" key="1">
    <citation type="submission" date="2020-10" db="EMBL/GenBank/DDBJ databases">
        <authorList>
            <person name="Mohd Rani F."/>
        </authorList>
    </citation>
    <scope>NUCLEOTIDE SEQUENCE [LARGE SCALE GENOMIC DNA]</scope>
    <source>
        <strain evidence="2 3">AC1583</strain>
    </source>
</reference>
<gene>
    <name evidence="2" type="ORF">IIQ43_19860</name>
</gene>
<evidence type="ECO:0000313" key="2">
    <source>
        <dbReference type="EMBL" id="MBE2166775.1"/>
    </source>
</evidence>
<feature type="chain" id="PRO_5045715598" evidence="1">
    <location>
        <begin position="24"/>
        <end position="320"/>
    </location>
</feature>
<dbReference type="EMBL" id="JADAZL010000023">
    <property type="protein sequence ID" value="MBE2166775.1"/>
    <property type="molecule type" value="Genomic_DNA"/>
</dbReference>